<protein>
    <recommendedName>
        <fullName evidence="3 7">Alpha-galactosidase</fullName>
        <ecNumber evidence="3 7">3.2.1.22</ecNumber>
    </recommendedName>
    <alternativeName>
        <fullName evidence="7">Melibiase</fullName>
    </alternativeName>
</protein>
<dbReference type="PRINTS" id="PR00740">
    <property type="entry name" value="GLHYDRLASE27"/>
</dbReference>
<evidence type="ECO:0000256" key="5">
    <source>
        <dbReference type="ARBA" id="ARBA00022801"/>
    </source>
</evidence>
<dbReference type="PANTHER" id="PTHR11452:SF61">
    <property type="entry name" value="ALPHA-GALACTOSIDASE B-RELATED"/>
    <property type="match status" value="1"/>
</dbReference>
<keyword evidence="5 7" id="KW-0378">Hydrolase</keyword>
<dbReference type="InterPro" id="IPR041233">
    <property type="entry name" value="Melibiase_C"/>
</dbReference>
<dbReference type="GO" id="GO:0004557">
    <property type="term" value="F:alpha-galactosidase activity"/>
    <property type="evidence" value="ECO:0007669"/>
    <property type="project" value="UniProtKB-EC"/>
</dbReference>
<comment type="similarity">
    <text evidence="2 7">Belongs to the glycosyl hydrolase 27 family.</text>
</comment>
<evidence type="ECO:0000313" key="11">
    <source>
        <dbReference type="Proteomes" id="UP000521872"/>
    </source>
</evidence>
<keyword evidence="11" id="KW-1185">Reference proteome</keyword>
<dbReference type="SUPFAM" id="SSF51011">
    <property type="entry name" value="Glycosyl hydrolase domain"/>
    <property type="match status" value="1"/>
</dbReference>
<dbReference type="InterPro" id="IPR013780">
    <property type="entry name" value="Glyco_hydro_b"/>
</dbReference>
<dbReference type="GO" id="GO:0005975">
    <property type="term" value="P:carbohydrate metabolic process"/>
    <property type="evidence" value="ECO:0007669"/>
    <property type="project" value="InterPro"/>
</dbReference>
<dbReference type="Gene3D" id="3.20.20.70">
    <property type="entry name" value="Aldolase class I"/>
    <property type="match status" value="1"/>
</dbReference>
<evidence type="ECO:0000256" key="8">
    <source>
        <dbReference type="SAM" id="Phobius"/>
    </source>
</evidence>
<gene>
    <name evidence="10" type="ORF">D9613_011637</name>
</gene>
<organism evidence="10 11">
    <name type="scientific">Agrocybe pediades</name>
    <dbReference type="NCBI Taxonomy" id="84607"/>
    <lineage>
        <taxon>Eukaryota</taxon>
        <taxon>Fungi</taxon>
        <taxon>Dikarya</taxon>
        <taxon>Basidiomycota</taxon>
        <taxon>Agaricomycotina</taxon>
        <taxon>Agaricomycetes</taxon>
        <taxon>Agaricomycetidae</taxon>
        <taxon>Agaricales</taxon>
        <taxon>Agaricineae</taxon>
        <taxon>Strophariaceae</taxon>
        <taxon>Agrocybe</taxon>
    </lineage>
</organism>
<evidence type="ECO:0000256" key="4">
    <source>
        <dbReference type="ARBA" id="ARBA00022729"/>
    </source>
</evidence>
<evidence type="ECO:0000259" key="9">
    <source>
        <dbReference type="Pfam" id="PF17801"/>
    </source>
</evidence>
<feature type="transmembrane region" description="Helical" evidence="8">
    <location>
        <begin position="139"/>
        <end position="166"/>
    </location>
</feature>
<evidence type="ECO:0000256" key="7">
    <source>
        <dbReference type="RuleBase" id="RU361168"/>
    </source>
</evidence>
<accession>A0A8H4VPH1</accession>
<evidence type="ECO:0000256" key="2">
    <source>
        <dbReference type="ARBA" id="ARBA00009743"/>
    </source>
</evidence>
<evidence type="ECO:0000256" key="1">
    <source>
        <dbReference type="ARBA" id="ARBA00001255"/>
    </source>
</evidence>
<comment type="caution">
    <text evidence="10">The sequence shown here is derived from an EMBL/GenBank/DDBJ whole genome shotgun (WGS) entry which is preliminary data.</text>
</comment>
<reference evidence="10 11" key="1">
    <citation type="submission" date="2019-12" db="EMBL/GenBank/DDBJ databases">
        <authorList>
            <person name="Floudas D."/>
            <person name="Bentzer J."/>
            <person name="Ahren D."/>
            <person name="Johansson T."/>
            <person name="Persson P."/>
            <person name="Tunlid A."/>
        </authorList>
    </citation>
    <scope>NUCLEOTIDE SEQUENCE [LARGE SCALE GENOMIC DNA]</scope>
    <source>
        <strain evidence="10 11">CBS 102.39</strain>
    </source>
</reference>
<dbReference type="InterPro" id="IPR017853">
    <property type="entry name" value="GH"/>
</dbReference>
<dbReference type="EC" id="3.2.1.22" evidence="3 7"/>
<dbReference type="FunFam" id="3.20.20.70:FF:000197">
    <property type="entry name" value="Alpha-galactosidase"/>
    <property type="match status" value="1"/>
</dbReference>
<dbReference type="Pfam" id="PF17801">
    <property type="entry name" value="Melibiase_C"/>
    <property type="match status" value="1"/>
</dbReference>
<dbReference type="Gene3D" id="2.60.40.1180">
    <property type="entry name" value="Golgi alpha-mannosidase II"/>
    <property type="match status" value="1"/>
</dbReference>
<comment type="catalytic activity">
    <reaction evidence="1 7">
        <text>Hydrolysis of terminal, non-reducing alpha-D-galactose residues in alpha-D-galactosides, including galactose oligosaccharides, galactomannans and galactolipids.</text>
        <dbReference type="EC" id="3.2.1.22"/>
    </reaction>
</comment>
<keyword evidence="8" id="KW-1133">Transmembrane helix</keyword>
<feature type="domain" description="Alpha galactosidase C-terminal" evidence="9">
    <location>
        <begin position="486"/>
        <end position="562"/>
    </location>
</feature>
<dbReference type="InterPro" id="IPR002241">
    <property type="entry name" value="Glyco_hydro_27"/>
</dbReference>
<dbReference type="Pfam" id="PF16499">
    <property type="entry name" value="Melibiase_2"/>
    <property type="match status" value="1"/>
</dbReference>
<evidence type="ECO:0000313" key="10">
    <source>
        <dbReference type="EMBL" id="KAF4618161.1"/>
    </source>
</evidence>
<dbReference type="CDD" id="cd14792">
    <property type="entry name" value="GH27"/>
    <property type="match status" value="1"/>
</dbReference>
<sequence length="593" mass="66841">MRGNSDQGISPPARPVSVQMLGRVVKSFFDTQNSNIPPALPHSSTFLSYFDSDSKPEVEADTIRFGERKFGGKALDMDTRGEQYAPLVRHEDSTDTGVLELGSQAGNPANKRELAELDAYNLPRPNGTPAKKKFWQRRIVLTLAPFTIVMSLGFIIIAGLFASWILRGKSNNNKRPDQIEIDQQGVGRLPFMGYNTWNSFGCDINEEKILTMARLMKQHGLIDVGYDHMNLDDCYSEKQRDSGGNIVANKERFPSGMNSLTSKLHDLGLKAGIYSDSGWFTCQMYPGSFMNEDRDIKLFQDWGFDLLKYDNCAVPFDEIIREGQVGKFTRMSNAIKKLSKESGKPPILFSLCQWGVNQPWLWARRLGQSWRTTMDIYPEWKQLTNILNDNSFYASATDFYGHNDLDILEVGNGDLTYEEAKSHFTAWALMKSPLLISTDLTRVSEETLNIFKNKEIIAINQDPVVGTSIVPFRWGVNPDWTHNKTHPAQYWTGETQDGVVFMLLNVLDHPADMAFNLTESPWIRAGRHYSVRDLWTHTDNGTAVRQFTAHNVPAHGVVALLLKDAGDEPAGTKPECSKMDWCTDKNGTRVDGK</sequence>
<dbReference type="Proteomes" id="UP000521872">
    <property type="component" value="Unassembled WGS sequence"/>
</dbReference>
<evidence type="ECO:0000256" key="3">
    <source>
        <dbReference type="ARBA" id="ARBA00012755"/>
    </source>
</evidence>
<proteinExistence type="inferred from homology"/>
<keyword evidence="8" id="KW-0812">Transmembrane</keyword>
<keyword evidence="8" id="KW-0472">Membrane</keyword>
<keyword evidence="6 7" id="KW-0326">Glycosidase</keyword>
<dbReference type="PANTHER" id="PTHR11452">
    <property type="entry name" value="ALPHA-GALACTOSIDASE/ALPHA-N-ACETYLGALACTOSAMINIDASE"/>
    <property type="match status" value="1"/>
</dbReference>
<dbReference type="SUPFAM" id="SSF51445">
    <property type="entry name" value="(Trans)glycosidases"/>
    <property type="match status" value="1"/>
</dbReference>
<name>A0A8H4VPH1_9AGAR</name>
<dbReference type="InterPro" id="IPR013785">
    <property type="entry name" value="Aldolase_TIM"/>
</dbReference>
<evidence type="ECO:0000256" key="6">
    <source>
        <dbReference type="ARBA" id="ARBA00023295"/>
    </source>
</evidence>
<dbReference type="EMBL" id="JAACJL010000018">
    <property type="protein sequence ID" value="KAF4618161.1"/>
    <property type="molecule type" value="Genomic_DNA"/>
</dbReference>
<keyword evidence="4" id="KW-0732">Signal</keyword>
<keyword evidence="7" id="KW-1015">Disulfide bond</keyword>
<dbReference type="AlphaFoldDB" id="A0A8H4VPH1"/>